<protein>
    <recommendedName>
        <fullName evidence="2">FAR1 domain-containing protein</fullName>
    </recommendedName>
</protein>
<dbReference type="Proteomes" id="UP001497480">
    <property type="component" value="Unassembled WGS sequence"/>
</dbReference>
<dbReference type="EMBL" id="CAXHTB010000011">
    <property type="protein sequence ID" value="CAL0314855.1"/>
    <property type="molecule type" value="Genomic_DNA"/>
</dbReference>
<evidence type="ECO:0000259" key="2">
    <source>
        <dbReference type="Pfam" id="PF03101"/>
    </source>
</evidence>
<dbReference type="AlphaFoldDB" id="A0AAV1WZM1"/>
<evidence type="ECO:0000313" key="3">
    <source>
        <dbReference type="EMBL" id="CAL0314855.1"/>
    </source>
</evidence>
<name>A0AAV1WZM1_LUPLU</name>
<gene>
    <name evidence="3" type="ORF">LLUT_LOCUS15915</name>
</gene>
<feature type="domain" description="FAR1" evidence="2">
    <location>
        <begin position="7"/>
        <end position="48"/>
    </location>
</feature>
<evidence type="ECO:0000256" key="1">
    <source>
        <dbReference type="SAM" id="MobiDB-lite"/>
    </source>
</evidence>
<feature type="compositionally biased region" description="Polar residues" evidence="1">
    <location>
        <begin position="55"/>
        <end position="66"/>
    </location>
</feature>
<keyword evidence="4" id="KW-1185">Reference proteome</keyword>
<feature type="region of interest" description="Disordered" evidence="1">
    <location>
        <begin position="45"/>
        <end position="66"/>
    </location>
</feature>
<dbReference type="InterPro" id="IPR004330">
    <property type="entry name" value="FAR1_DNA_bnd_dom"/>
</dbReference>
<accession>A0AAV1WZM1</accession>
<reference evidence="3 4" key="1">
    <citation type="submission" date="2024-03" db="EMBL/GenBank/DDBJ databases">
        <authorList>
            <person name="Martinez-Hernandez J."/>
        </authorList>
    </citation>
    <scope>NUCLEOTIDE SEQUENCE [LARGE SCALE GENOMIC DNA]</scope>
</reference>
<comment type="caution">
    <text evidence="3">The sequence shown here is derived from an EMBL/GenBank/DDBJ whole genome shotgun (WGS) entry which is preliminary data.</text>
</comment>
<dbReference type="Pfam" id="PF03101">
    <property type="entry name" value="FAR1"/>
    <property type="match status" value="1"/>
</dbReference>
<dbReference type="PANTHER" id="PTHR46328">
    <property type="entry name" value="FAR-RED IMPAIRED RESPONSIVE (FAR1) FAMILY PROTEIN-RELATED"/>
    <property type="match status" value="1"/>
</dbReference>
<evidence type="ECO:0000313" key="4">
    <source>
        <dbReference type="Proteomes" id="UP001497480"/>
    </source>
</evidence>
<organism evidence="3 4">
    <name type="scientific">Lupinus luteus</name>
    <name type="common">European yellow lupine</name>
    <dbReference type="NCBI Taxonomy" id="3873"/>
    <lineage>
        <taxon>Eukaryota</taxon>
        <taxon>Viridiplantae</taxon>
        <taxon>Streptophyta</taxon>
        <taxon>Embryophyta</taxon>
        <taxon>Tracheophyta</taxon>
        <taxon>Spermatophyta</taxon>
        <taxon>Magnoliopsida</taxon>
        <taxon>eudicotyledons</taxon>
        <taxon>Gunneridae</taxon>
        <taxon>Pentapetalae</taxon>
        <taxon>rosids</taxon>
        <taxon>fabids</taxon>
        <taxon>Fabales</taxon>
        <taxon>Fabaceae</taxon>
        <taxon>Papilionoideae</taxon>
        <taxon>50 kb inversion clade</taxon>
        <taxon>genistoids sensu lato</taxon>
        <taxon>core genistoids</taxon>
        <taxon>Genisteae</taxon>
        <taxon>Lupinus</taxon>
    </lineage>
</organism>
<sequence>MKDGRGATRQHSVTRVGCKVPMTVKKINPSGKWYITKLVKEHNHELVPPDKPSIALSNQGPRPQPN</sequence>
<proteinExistence type="predicted"/>